<dbReference type="Proteomes" id="UP000053097">
    <property type="component" value="Unassembled WGS sequence"/>
</dbReference>
<name>A0A026WEK5_OOCBI</name>
<gene>
    <name evidence="2" type="ORF">X777_06540</name>
</gene>
<reference evidence="2 3" key="1">
    <citation type="journal article" date="2014" name="Curr. Biol.">
        <title>The genome of the clonal raider ant Cerapachys biroi.</title>
        <authorList>
            <person name="Oxley P.R."/>
            <person name="Ji L."/>
            <person name="Fetter-Pruneda I."/>
            <person name="McKenzie S.K."/>
            <person name="Li C."/>
            <person name="Hu H."/>
            <person name="Zhang G."/>
            <person name="Kronauer D.J."/>
        </authorList>
    </citation>
    <scope>NUCLEOTIDE SEQUENCE [LARGE SCALE GENOMIC DNA]</scope>
</reference>
<evidence type="ECO:0000256" key="1">
    <source>
        <dbReference type="SAM" id="MobiDB-lite"/>
    </source>
</evidence>
<proteinExistence type="predicted"/>
<protein>
    <submittedName>
        <fullName evidence="2">Uncharacterized protein</fullName>
    </submittedName>
</protein>
<keyword evidence="3" id="KW-1185">Reference proteome</keyword>
<sequence>MYANKQLRSESFQHKHVRIRMNRSNSVNRPPYVLLHCSYNFTALVLTNSTPVSVANRRGVAQYFKRFKLEYRAVIKFLTKEGESPTEIKQKSNLHGENLQKEKKGKQRYKLVVHPKHASNYPPEMHYTFHFLVSGTHSQVIAIYHCESHKSELSECHI</sequence>
<evidence type="ECO:0000313" key="3">
    <source>
        <dbReference type="Proteomes" id="UP000053097"/>
    </source>
</evidence>
<feature type="region of interest" description="Disordered" evidence="1">
    <location>
        <begin position="86"/>
        <end position="107"/>
    </location>
</feature>
<dbReference type="EMBL" id="KK107293">
    <property type="protein sequence ID" value="EZA53459.1"/>
    <property type="molecule type" value="Genomic_DNA"/>
</dbReference>
<organism evidence="2 3">
    <name type="scientific">Ooceraea biroi</name>
    <name type="common">Clonal raider ant</name>
    <name type="synonym">Cerapachys biroi</name>
    <dbReference type="NCBI Taxonomy" id="2015173"/>
    <lineage>
        <taxon>Eukaryota</taxon>
        <taxon>Metazoa</taxon>
        <taxon>Ecdysozoa</taxon>
        <taxon>Arthropoda</taxon>
        <taxon>Hexapoda</taxon>
        <taxon>Insecta</taxon>
        <taxon>Pterygota</taxon>
        <taxon>Neoptera</taxon>
        <taxon>Endopterygota</taxon>
        <taxon>Hymenoptera</taxon>
        <taxon>Apocrita</taxon>
        <taxon>Aculeata</taxon>
        <taxon>Formicoidea</taxon>
        <taxon>Formicidae</taxon>
        <taxon>Dorylinae</taxon>
        <taxon>Ooceraea</taxon>
    </lineage>
</organism>
<dbReference type="AlphaFoldDB" id="A0A026WEK5"/>
<accession>A0A026WEK5</accession>
<evidence type="ECO:0000313" key="2">
    <source>
        <dbReference type="EMBL" id="EZA53459.1"/>
    </source>
</evidence>